<reference evidence="6 9" key="2">
    <citation type="submission" date="2019-04" db="EMBL/GenBank/DDBJ databases">
        <title>Isolation and culture of sulfate reducing bacteria from the cold seep of the South China Sea.</title>
        <authorList>
            <person name="Sun C."/>
            <person name="Liu R."/>
        </authorList>
    </citation>
    <scope>NUCLEOTIDE SEQUENCE [LARGE SCALE GENOMIC DNA]</scope>
    <source>
        <strain evidence="6 9">CS1</strain>
    </source>
</reference>
<dbReference type="OrthoDB" id="9784149at2"/>
<dbReference type="PANTHER" id="PTHR35333:SF3">
    <property type="entry name" value="BETA-LACTAMASE-TYPE TRANSPEPTIDASE FOLD CONTAINING PROTEIN"/>
    <property type="match status" value="1"/>
</dbReference>
<keyword evidence="4" id="KW-0732">Signal</keyword>
<organism evidence="7 8">
    <name type="scientific">Oceanidesulfovibrio marinus</name>
    <dbReference type="NCBI Taxonomy" id="370038"/>
    <lineage>
        <taxon>Bacteria</taxon>
        <taxon>Pseudomonadati</taxon>
        <taxon>Thermodesulfobacteriota</taxon>
        <taxon>Desulfovibrionia</taxon>
        <taxon>Desulfovibrionales</taxon>
        <taxon>Desulfovibrionaceae</taxon>
        <taxon>Oceanidesulfovibrio</taxon>
    </lineage>
</organism>
<dbReference type="EC" id="3.5.2.6" evidence="3"/>
<name>A0A6P1ZGJ2_9BACT</name>
<dbReference type="EMBL" id="CP039543">
    <property type="protein sequence ID" value="QJT10647.1"/>
    <property type="molecule type" value="Genomic_DNA"/>
</dbReference>
<comment type="catalytic activity">
    <reaction evidence="1">
        <text>a beta-lactam + H2O = a substituted beta-amino acid</text>
        <dbReference type="Rhea" id="RHEA:20401"/>
        <dbReference type="ChEBI" id="CHEBI:15377"/>
        <dbReference type="ChEBI" id="CHEBI:35627"/>
        <dbReference type="ChEBI" id="CHEBI:140347"/>
        <dbReference type="EC" id="3.5.2.6"/>
    </reaction>
</comment>
<keyword evidence="6" id="KW-0378">Hydrolase</keyword>
<dbReference type="GO" id="GO:0046677">
    <property type="term" value="P:response to antibiotic"/>
    <property type="evidence" value="ECO:0007669"/>
    <property type="project" value="InterPro"/>
</dbReference>
<keyword evidence="9" id="KW-1185">Reference proteome</keyword>
<dbReference type="EMBL" id="QMIF01000005">
    <property type="protein sequence ID" value="TVM34125.1"/>
    <property type="molecule type" value="Genomic_DNA"/>
</dbReference>
<evidence type="ECO:0000313" key="8">
    <source>
        <dbReference type="Proteomes" id="UP000434052"/>
    </source>
</evidence>
<feature type="signal peptide" evidence="4">
    <location>
        <begin position="1"/>
        <end position="24"/>
    </location>
</feature>
<dbReference type="Pfam" id="PF13354">
    <property type="entry name" value="Beta-lactamase2"/>
    <property type="match status" value="1"/>
</dbReference>
<reference evidence="7 8" key="1">
    <citation type="submission" date="2018-06" db="EMBL/GenBank/DDBJ databases">
        <title>Complete genome of Desulfovibrio marinus P48SEP.</title>
        <authorList>
            <person name="Crispim J.S."/>
            <person name="Vidigal P.M.P."/>
            <person name="Silva L.C.F."/>
            <person name="Araujo L.C."/>
            <person name="Laguardia C.N."/>
            <person name="Dias R.S."/>
            <person name="Sousa M.P."/>
            <person name="Paula S.O."/>
            <person name="Silva C."/>
        </authorList>
    </citation>
    <scope>NUCLEOTIDE SEQUENCE [LARGE SCALE GENOMIC DNA]</scope>
    <source>
        <strain evidence="7 8">P48SEP</strain>
    </source>
</reference>
<feature type="chain" id="PRO_5030159381" description="beta-lactamase" evidence="4">
    <location>
        <begin position="25"/>
        <end position="346"/>
    </location>
</feature>
<dbReference type="Proteomes" id="UP000503251">
    <property type="component" value="Chromosome"/>
</dbReference>
<evidence type="ECO:0000313" key="9">
    <source>
        <dbReference type="Proteomes" id="UP000503251"/>
    </source>
</evidence>
<evidence type="ECO:0000259" key="5">
    <source>
        <dbReference type="Pfam" id="PF13354"/>
    </source>
</evidence>
<dbReference type="Proteomes" id="UP000434052">
    <property type="component" value="Unassembled WGS sequence"/>
</dbReference>
<evidence type="ECO:0000313" key="6">
    <source>
        <dbReference type="EMBL" id="QJT10647.1"/>
    </source>
</evidence>
<evidence type="ECO:0000256" key="3">
    <source>
        <dbReference type="ARBA" id="ARBA00012865"/>
    </source>
</evidence>
<dbReference type="GO" id="GO:0008800">
    <property type="term" value="F:beta-lactamase activity"/>
    <property type="evidence" value="ECO:0007669"/>
    <property type="project" value="UniProtKB-EC"/>
</dbReference>
<dbReference type="PANTHER" id="PTHR35333">
    <property type="entry name" value="BETA-LACTAMASE"/>
    <property type="match status" value="1"/>
</dbReference>
<evidence type="ECO:0000256" key="1">
    <source>
        <dbReference type="ARBA" id="ARBA00001526"/>
    </source>
</evidence>
<sequence length="346" mass="37682">MRTLIIRILFTTAIVLALCSTALAGNASAPDAVGIAGTGNANAVGNGTALAMPELPPEPVPDAALNAALDRMVRETLAEVSDLAEDRVHVALIDLADPEAPRSAHFHGDEPVYPASVVKMFYMGYVYHLADRGEIEITPELRKQLTQMIRPSSNVATGKIVDTWSDTHEESLMQPDEFREFSEKRNACNRWLQGVLSIEDVNANQKTWGGTIPDAERQFLSGGQFGGPWVNRNSMTALSAARYLQLLAQDRLASPQSCDAMRTLMQRNVAEQPYQRRRIAGGAPEGAKVYSKTGTTSDTFHDAGIIRLPDGHTFVLVTLVTGTGNRGNFIPELTRRVSDHLVTESK</sequence>
<proteinExistence type="inferred from homology"/>
<dbReference type="InterPro" id="IPR000871">
    <property type="entry name" value="Beta-lactam_class-A"/>
</dbReference>
<dbReference type="InterPro" id="IPR012338">
    <property type="entry name" value="Beta-lactam/transpept-like"/>
</dbReference>
<gene>
    <name evidence="7" type="ORF">DQK91_09490</name>
    <name evidence="6" type="ORF">E8L03_17755</name>
</gene>
<feature type="domain" description="Beta-lactamase class A catalytic" evidence="5">
    <location>
        <begin position="94"/>
        <end position="319"/>
    </location>
</feature>
<dbReference type="RefSeq" id="WP_144305122.1">
    <property type="nucleotide sequence ID" value="NZ_CP039543.1"/>
</dbReference>
<dbReference type="Gene3D" id="3.40.710.10">
    <property type="entry name" value="DD-peptidase/beta-lactamase superfamily"/>
    <property type="match status" value="1"/>
</dbReference>
<accession>A0A6P1ZGJ2</accession>
<dbReference type="AlphaFoldDB" id="A0A6P1ZGJ2"/>
<evidence type="ECO:0000256" key="4">
    <source>
        <dbReference type="SAM" id="SignalP"/>
    </source>
</evidence>
<dbReference type="InterPro" id="IPR045155">
    <property type="entry name" value="Beta-lactam_cat"/>
</dbReference>
<protein>
    <recommendedName>
        <fullName evidence="3">beta-lactamase</fullName>
        <ecNumber evidence="3">3.5.2.6</ecNumber>
    </recommendedName>
</protein>
<dbReference type="SUPFAM" id="SSF56601">
    <property type="entry name" value="beta-lactamase/transpeptidase-like"/>
    <property type="match status" value="1"/>
</dbReference>
<comment type="similarity">
    <text evidence="2">Belongs to the class-A beta-lactamase family.</text>
</comment>
<evidence type="ECO:0000256" key="2">
    <source>
        <dbReference type="ARBA" id="ARBA00009009"/>
    </source>
</evidence>
<evidence type="ECO:0000313" key="7">
    <source>
        <dbReference type="EMBL" id="TVM34125.1"/>
    </source>
</evidence>
<dbReference type="GO" id="GO:0030655">
    <property type="term" value="P:beta-lactam antibiotic catabolic process"/>
    <property type="evidence" value="ECO:0007669"/>
    <property type="project" value="InterPro"/>
</dbReference>